<dbReference type="InterPro" id="IPR051697">
    <property type="entry name" value="Patched_domain-protein"/>
</dbReference>
<feature type="transmembrane region" description="Helical" evidence="3">
    <location>
        <begin position="913"/>
        <end position="936"/>
    </location>
</feature>
<dbReference type="Proteomes" id="UP001165085">
    <property type="component" value="Unassembled WGS sequence"/>
</dbReference>
<feature type="transmembrane region" description="Helical" evidence="3">
    <location>
        <begin position="942"/>
        <end position="963"/>
    </location>
</feature>
<feature type="transmembrane region" description="Helical" evidence="3">
    <location>
        <begin position="1013"/>
        <end position="1036"/>
    </location>
</feature>
<reference evidence="6" key="1">
    <citation type="journal article" date="2023" name="Commun. Biol.">
        <title>Genome analysis of Parmales, the sister group of diatoms, reveals the evolutionary specialization of diatoms from phago-mixotrophs to photoautotrophs.</title>
        <authorList>
            <person name="Ban H."/>
            <person name="Sato S."/>
            <person name="Yoshikawa S."/>
            <person name="Yamada K."/>
            <person name="Nakamura Y."/>
            <person name="Ichinomiya M."/>
            <person name="Sato N."/>
            <person name="Blanc-Mathieu R."/>
            <person name="Endo H."/>
            <person name="Kuwata A."/>
            <person name="Ogata H."/>
        </authorList>
    </citation>
    <scope>NUCLEOTIDE SEQUENCE [LARGE SCALE GENOMIC DNA]</scope>
    <source>
        <strain evidence="6">NIES 3701</strain>
    </source>
</reference>
<feature type="region of interest" description="Disordered" evidence="2">
    <location>
        <begin position="610"/>
        <end position="639"/>
    </location>
</feature>
<dbReference type="PANTHER" id="PTHR10796:SF92">
    <property type="entry name" value="PATCHED-RELATED, ISOFORM A"/>
    <property type="match status" value="1"/>
</dbReference>
<feature type="transmembrane region" description="Helical" evidence="3">
    <location>
        <begin position="462"/>
        <end position="483"/>
    </location>
</feature>
<dbReference type="InterPro" id="IPR053958">
    <property type="entry name" value="HMGCR/SNAP/NPC1-like_SSD"/>
</dbReference>
<evidence type="ECO:0000313" key="5">
    <source>
        <dbReference type="EMBL" id="GMH88733.1"/>
    </source>
</evidence>
<feature type="compositionally biased region" description="Low complexity" evidence="2">
    <location>
        <begin position="574"/>
        <end position="586"/>
    </location>
</feature>
<keyword evidence="3" id="KW-0812">Transmembrane</keyword>
<dbReference type="EMBL" id="BRXY01000347">
    <property type="protein sequence ID" value="GMH88733.1"/>
    <property type="molecule type" value="Genomic_DNA"/>
</dbReference>
<dbReference type="OrthoDB" id="6510177at2759"/>
<comment type="similarity">
    <text evidence="1">Belongs to the patched family.</text>
</comment>
<feature type="compositionally biased region" description="Polar residues" evidence="2">
    <location>
        <begin position="618"/>
        <end position="639"/>
    </location>
</feature>
<feature type="region of interest" description="Disordered" evidence="2">
    <location>
        <begin position="569"/>
        <end position="592"/>
    </location>
</feature>
<dbReference type="GO" id="GO:0016020">
    <property type="term" value="C:membrane"/>
    <property type="evidence" value="ECO:0007669"/>
    <property type="project" value="TreeGrafter"/>
</dbReference>
<organism evidence="5 6">
    <name type="scientific">Triparma strigata</name>
    <dbReference type="NCBI Taxonomy" id="1606541"/>
    <lineage>
        <taxon>Eukaryota</taxon>
        <taxon>Sar</taxon>
        <taxon>Stramenopiles</taxon>
        <taxon>Ochrophyta</taxon>
        <taxon>Bolidophyceae</taxon>
        <taxon>Parmales</taxon>
        <taxon>Triparmaceae</taxon>
        <taxon>Triparma</taxon>
    </lineage>
</organism>
<dbReference type="PROSITE" id="PS50156">
    <property type="entry name" value="SSD"/>
    <property type="match status" value="1"/>
</dbReference>
<dbReference type="SUPFAM" id="SSF82866">
    <property type="entry name" value="Multidrug efflux transporter AcrB transmembrane domain"/>
    <property type="match status" value="2"/>
</dbReference>
<feature type="transmembrane region" description="Helical" evidence="3">
    <location>
        <begin position="416"/>
        <end position="441"/>
    </location>
</feature>
<feature type="transmembrane region" description="Helical" evidence="3">
    <location>
        <begin position="662"/>
        <end position="685"/>
    </location>
</feature>
<keyword evidence="6" id="KW-1185">Reference proteome</keyword>
<keyword evidence="3" id="KW-0472">Membrane</keyword>
<feature type="region of interest" description="Disordered" evidence="2">
    <location>
        <begin position="1053"/>
        <end position="1099"/>
    </location>
</feature>
<feature type="transmembrane region" description="Helical" evidence="3">
    <location>
        <begin position="390"/>
        <end position="410"/>
    </location>
</feature>
<evidence type="ECO:0000313" key="6">
    <source>
        <dbReference type="Proteomes" id="UP001165085"/>
    </source>
</evidence>
<dbReference type="Pfam" id="PF12349">
    <property type="entry name" value="Sterol-sensing"/>
    <property type="match status" value="1"/>
</dbReference>
<sequence>MVHHDSALERVSHFINDKMEVFFGEIGYRVAGRPKLTLSCSVLFTLITCFGFSKFLMLTDPEVLFSPHDAQVVQDRKWGDWFWLHPTGVQYNRRLGENEEENEFGSNYYDNDYYDTPQNKIHNSDSKADKYTSLTAYGFDASSGWNDLEENMKVMNSFATATAGVTVGEAKKYEHPLRHLSEWDEEHEDSPWYNDACERNNFMFFRPPETAKSTNFMDEDLKYIRDAMQIIIDAAREFPQYVCWKDNKLYMEGGAGSCWDWSVEVFDADPDPKQTFTDCYRQDVNLQTLFVSGVERNPNSGEIYSVEGLFFSSFWMISEMDISIIDNWFLKQGNEEIETSVISWAAINSGIYGALIHDMPYMAGPIIILIVYVGHVFYRKDNDSHMSLSIAGIVNVFMAVAAGIGLTLWMDTAFTAMHICAVYITLGIGIDDAFIITAAVYDTEKELGKYGEVEIKRRVKQGLARCGPSILLTSLTDFCAFMSNANSNIFAIANFSKVAGTMVMIDFIFQITFFVACLVLDMRRQEDNRYDLLCCFKRPGSIGGAGIAPPGELPDGERNRKVSDYEMHHKDANGRSVSSESMSSIGSGDGGGGVDRLRANSFTPFFHEGSSRNELVASPSNGNGNGQFWSEGSNEGTSSPRLAKFVEEKSYSKKLMLKMSDLVLHPWGKIGVLIFTAIAIMIGFIGAQSLSITYSAFLMVPPDHYVHRGREVMHDYFPWIMEENWVCVQLQAKDADYSMYQKELLEVEEKACAESSRDQCFTWYKPFRLWVQAKYSSDPDKLEEIFDENEFLRRDYFYDELEAFSHDDTMGGSSITYSFLRWESKEQIIGSKNCFMWKREYNVPVEIQWMIKTRNELKEIAPNLDAKLYTRYFFSIEPLATIVPDTMKNFAFISSVVVLVCLVVLANVRATVLVLMSVMTIEVIVLGSLHFFGLQFNQMTSIMLIVGVGLCVDFSAHSAHAFLHSKKSSAHDKARDALESVGISIWNGAFSSLLAMLPMCICKSYFVLTWWRVISLVISLGIFYGLCVVPVLLTIFDDDEHDMSEWTILEPEDDDWGSKTGGAGTEGVELSLVGSSKNKQTGRGKGLMNSVDEEDEEEE</sequence>
<name>A0A9W7BLB8_9STRA</name>
<dbReference type="AlphaFoldDB" id="A0A9W7BLB8"/>
<feature type="domain" description="SSD" evidence="4">
    <location>
        <begin position="358"/>
        <end position="520"/>
    </location>
</feature>
<feature type="transmembrane region" description="Helical" evidence="3">
    <location>
        <begin position="984"/>
        <end position="1007"/>
    </location>
</feature>
<evidence type="ECO:0000259" key="4">
    <source>
        <dbReference type="PROSITE" id="PS50156"/>
    </source>
</evidence>
<protein>
    <recommendedName>
        <fullName evidence="4">SSD domain-containing protein</fullName>
    </recommendedName>
</protein>
<feature type="transmembrane region" description="Helical" evidence="3">
    <location>
        <begin position="498"/>
        <end position="520"/>
    </location>
</feature>
<accession>A0A9W7BLB8</accession>
<evidence type="ECO:0000256" key="1">
    <source>
        <dbReference type="ARBA" id="ARBA00005585"/>
    </source>
</evidence>
<dbReference type="Gene3D" id="1.20.1640.10">
    <property type="entry name" value="Multidrug efflux transporter AcrB transmembrane domain"/>
    <property type="match status" value="2"/>
</dbReference>
<keyword evidence="3" id="KW-1133">Transmembrane helix</keyword>
<proteinExistence type="inferred from homology"/>
<comment type="caution">
    <text evidence="5">The sequence shown here is derived from an EMBL/GenBank/DDBJ whole genome shotgun (WGS) entry which is preliminary data.</text>
</comment>
<feature type="transmembrane region" description="Helical" evidence="3">
    <location>
        <begin position="889"/>
        <end position="906"/>
    </location>
</feature>
<dbReference type="PANTHER" id="PTHR10796">
    <property type="entry name" value="PATCHED-RELATED"/>
    <property type="match status" value="1"/>
</dbReference>
<gene>
    <name evidence="5" type="ORF">TrST_g6191</name>
</gene>
<dbReference type="InterPro" id="IPR000731">
    <property type="entry name" value="SSD"/>
</dbReference>
<feature type="transmembrane region" description="Helical" evidence="3">
    <location>
        <begin position="359"/>
        <end position="378"/>
    </location>
</feature>
<evidence type="ECO:0000256" key="2">
    <source>
        <dbReference type="SAM" id="MobiDB-lite"/>
    </source>
</evidence>
<evidence type="ECO:0000256" key="3">
    <source>
        <dbReference type="SAM" id="Phobius"/>
    </source>
</evidence>